<dbReference type="PRINTS" id="PR01183">
    <property type="entry name" value="RIBORDTASEM1"/>
</dbReference>
<evidence type="ECO:0000256" key="4">
    <source>
        <dbReference type="ARBA" id="ARBA00022634"/>
    </source>
</evidence>
<keyword evidence="4 10" id="KW-0237">DNA synthesis</keyword>
<evidence type="ECO:0000256" key="2">
    <source>
        <dbReference type="ARBA" id="ARBA00007405"/>
    </source>
</evidence>
<keyword evidence="6 10" id="KW-0560">Oxidoreductase</keyword>
<dbReference type="GO" id="GO:0000166">
    <property type="term" value="F:nucleotide binding"/>
    <property type="evidence" value="ECO:0007669"/>
    <property type="project" value="UniProtKB-KW"/>
</dbReference>
<dbReference type="PANTHER" id="PTHR43371:SF1">
    <property type="entry name" value="RIBONUCLEOSIDE-DIPHOSPHATE REDUCTASE"/>
    <property type="match status" value="1"/>
</dbReference>
<keyword evidence="3 10" id="KW-0846">Cobalamin</keyword>
<dbReference type="NCBIfam" id="TIGR02504">
    <property type="entry name" value="NrdJ_Z"/>
    <property type="match status" value="1"/>
</dbReference>
<dbReference type="AlphaFoldDB" id="A0A1H5TW81"/>
<evidence type="ECO:0000256" key="10">
    <source>
        <dbReference type="RuleBase" id="RU364064"/>
    </source>
</evidence>
<accession>A0A1H5TW81</accession>
<evidence type="ECO:0000313" key="13">
    <source>
        <dbReference type="Proteomes" id="UP000185739"/>
    </source>
</evidence>
<evidence type="ECO:0000313" key="12">
    <source>
        <dbReference type="EMBL" id="APR06004.1"/>
    </source>
</evidence>
<evidence type="ECO:0000256" key="3">
    <source>
        <dbReference type="ARBA" id="ARBA00022628"/>
    </source>
</evidence>
<dbReference type="Proteomes" id="UP000185739">
    <property type="component" value="Chromosome"/>
</dbReference>
<keyword evidence="8 10" id="KW-0170">Cobalt</keyword>
<evidence type="ECO:0000256" key="8">
    <source>
        <dbReference type="ARBA" id="ARBA00023285"/>
    </source>
</evidence>
<comment type="catalytic activity">
    <reaction evidence="9 10">
        <text>a 2'-deoxyribonucleoside 5'-diphosphate + [thioredoxin]-disulfide + H2O = a ribonucleoside 5'-diphosphate + [thioredoxin]-dithiol</text>
        <dbReference type="Rhea" id="RHEA:23252"/>
        <dbReference type="Rhea" id="RHEA-COMP:10698"/>
        <dbReference type="Rhea" id="RHEA-COMP:10700"/>
        <dbReference type="ChEBI" id="CHEBI:15377"/>
        <dbReference type="ChEBI" id="CHEBI:29950"/>
        <dbReference type="ChEBI" id="CHEBI:50058"/>
        <dbReference type="ChEBI" id="CHEBI:57930"/>
        <dbReference type="ChEBI" id="CHEBI:73316"/>
        <dbReference type="EC" id="1.17.4.1"/>
    </reaction>
</comment>
<name>A0A1H5TW81_9RHOO</name>
<comment type="similarity">
    <text evidence="2 10">Belongs to the ribonucleoside diphosphate reductase class-2 family.</text>
</comment>
<proteinExistence type="inferred from homology"/>
<evidence type="ECO:0000256" key="5">
    <source>
        <dbReference type="ARBA" id="ARBA00022741"/>
    </source>
</evidence>
<dbReference type="CDD" id="cd02888">
    <property type="entry name" value="RNR_II_dimer"/>
    <property type="match status" value="1"/>
</dbReference>
<dbReference type="STRING" id="96773.Tchl_3197"/>
<dbReference type="GO" id="GO:0031419">
    <property type="term" value="F:cobalamin binding"/>
    <property type="evidence" value="ECO:0007669"/>
    <property type="project" value="UniProtKB-KW"/>
</dbReference>
<dbReference type="EMBL" id="CP018839">
    <property type="protein sequence ID" value="APR06004.1"/>
    <property type="molecule type" value="Genomic_DNA"/>
</dbReference>
<evidence type="ECO:0000256" key="11">
    <source>
        <dbReference type="SAM" id="MobiDB-lite"/>
    </source>
</evidence>
<comment type="function">
    <text evidence="10">Catalyzes the reduction of ribonucleotides to deoxyribonucleotides. May function to provide a pool of deoxyribonucleotide precursors for DNA repair during oxygen limitation and/or for immediate growth after restoration of oxygen.</text>
</comment>
<dbReference type="InterPro" id="IPR000788">
    <property type="entry name" value="RNR_lg_C"/>
</dbReference>
<dbReference type="GO" id="GO:0071897">
    <property type="term" value="P:DNA biosynthetic process"/>
    <property type="evidence" value="ECO:0007669"/>
    <property type="project" value="UniProtKB-KW"/>
</dbReference>
<dbReference type="SUPFAM" id="SSF51998">
    <property type="entry name" value="PFL-like glycyl radical enzymes"/>
    <property type="match status" value="1"/>
</dbReference>
<comment type="cofactor">
    <cofactor evidence="1 10">
        <name>adenosylcob(III)alamin</name>
        <dbReference type="ChEBI" id="CHEBI:18408"/>
    </cofactor>
</comment>
<dbReference type="InterPro" id="IPR013344">
    <property type="entry name" value="RNR_NrdJ/NrdZ"/>
</dbReference>
<evidence type="ECO:0000256" key="1">
    <source>
        <dbReference type="ARBA" id="ARBA00001922"/>
    </source>
</evidence>
<keyword evidence="13" id="KW-1185">Reference proteome</keyword>
<gene>
    <name evidence="12" type="ORF">Tchl_3197</name>
</gene>
<dbReference type="KEGG" id="tcl:Tchl_3197"/>
<dbReference type="GO" id="GO:0004748">
    <property type="term" value="F:ribonucleoside-diphosphate reductase activity, thioredoxin disulfide as acceptor"/>
    <property type="evidence" value="ECO:0007669"/>
    <property type="project" value="UniProtKB-EC"/>
</dbReference>
<keyword evidence="7" id="KW-1015">Disulfide bond</keyword>
<keyword evidence="5 10" id="KW-0547">Nucleotide-binding</keyword>
<dbReference type="PANTHER" id="PTHR43371">
    <property type="entry name" value="VITAMIN B12-DEPENDENT RIBONUCLEOTIDE REDUCTASE"/>
    <property type="match status" value="1"/>
</dbReference>
<feature type="compositionally biased region" description="Polar residues" evidence="11">
    <location>
        <begin position="7"/>
        <end position="19"/>
    </location>
</feature>
<organism evidence="12 13">
    <name type="scientific">Thauera chlorobenzoica</name>
    <dbReference type="NCBI Taxonomy" id="96773"/>
    <lineage>
        <taxon>Bacteria</taxon>
        <taxon>Pseudomonadati</taxon>
        <taxon>Pseudomonadota</taxon>
        <taxon>Betaproteobacteria</taxon>
        <taxon>Rhodocyclales</taxon>
        <taxon>Zoogloeaceae</taxon>
        <taxon>Thauera</taxon>
    </lineage>
</organism>
<dbReference type="Pfam" id="PF02867">
    <property type="entry name" value="Ribonuc_red_lgC"/>
    <property type="match status" value="1"/>
</dbReference>
<dbReference type="EC" id="1.17.4.1" evidence="10"/>
<protein>
    <recommendedName>
        <fullName evidence="10">Vitamin B12-dependent ribonucleotide reductase</fullName>
        <ecNumber evidence="10">1.17.4.1</ecNumber>
    </recommendedName>
</protein>
<dbReference type="InterPro" id="IPR050862">
    <property type="entry name" value="RdRp_reductase_class-2"/>
</dbReference>
<evidence type="ECO:0000256" key="9">
    <source>
        <dbReference type="ARBA" id="ARBA00047754"/>
    </source>
</evidence>
<evidence type="ECO:0000256" key="7">
    <source>
        <dbReference type="ARBA" id="ARBA00023157"/>
    </source>
</evidence>
<feature type="region of interest" description="Disordered" evidence="11">
    <location>
        <begin position="1"/>
        <end position="27"/>
    </location>
</feature>
<evidence type="ECO:0000256" key="6">
    <source>
        <dbReference type="ARBA" id="ARBA00023002"/>
    </source>
</evidence>
<dbReference type="Gene3D" id="3.20.70.20">
    <property type="match status" value="1"/>
</dbReference>
<sequence>MKKKAMSETNSASTSTPIQGSAKPTAANLPMQEISGEVLVEKYAKGDEQTVAEVRRRVACALAAVETEDKHAHWEAKFLEAQEKGFVPAGRINSAAGTTLAATLINCFVQPVGDSVTEAVDGRPGIYTALAQAAETMRRGGGVGYDFSSIRPKGALVKGTASNASGPVSYMRVFDRSCETVESAGARRGAQMGVLRCDHPDIEEFIHAKDHGDLTNFNISVGVTDPFMQAVEADGFVELAHKAEPTAELKEAGAYQRDDGLWVYRKVRARELWDQIMRSTYDHAEPGILFLDRMNQDNNLYYCETIEATNPCAEQPLPPYGCCCLGSINLTPFVKHPFTDKAEFDYAAFGKIVDISIRMLDNVLDSTHWPLEQQRAEADSKRRVGLGFTGLGDALIMLGKRYDTPEARDEARKISEYMRNRAYLASSDLAKERGAFPLFNADLYLSGGNFASRLPAEVKDRIRKHGIRNSHLLSIAPTGTISLAFADNASNGIEPPFSYTYTRRKRMADGTFKEYAVEDYAWRLYKHLGGNVDKLPAPFVTALEISAQAHKDMVAAVAPYIDTSISKTVNVPEDYPYAEFEDLYLTAWKAGLKGLATYRPNSVLGSVLSVTPSTEQKQPHDVELSDANRRLSIKSLPAPVLASLRWPGRPELPDGNLAWTYMLNTPTGGFALFVGQVGNNGSSFPFEVWVNGADQPRGLGAVAKTLSMDMRANDRGWLKLKLETLARTVGEKSFEMPFPPHGEKKLVPGVVSAFAQAVNYRCEKLGAFDHEDDTNPVLDTLFSLDEPKTGTDGTLSWTVDIYNPATGEDFVLGLKEITLPAQDGFSAGVTRPYSMWLSGNYPRALDGLSRILSLDMRVMDPAWIGMKLRKLLDYPEPLGDFMAFVPGTRRQQNYPSTVAYLAQLIIHRYAMLGVLDERGYPTREMGILESPRDDSEPKLMQGTLCAECGNHTVIRKDGCDFCTACGAVGTCG</sequence>
<reference evidence="12 13" key="1">
    <citation type="submission" date="2016-12" db="EMBL/GenBank/DDBJ databases">
        <title>Complete genome sequence of Thauera chlorobenzoica, a Betaproteobacterium degrading haloaromatics anaerobically to CO2 and halides.</title>
        <authorList>
            <person name="Goris T."/>
            <person name="Mergelsberg M."/>
            <person name="Boll M."/>
        </authorList>
    </citation>
    <scope>NUCLEOTIDE SEQUENCE [LARGE SCALE GENOMIC DNA]</scope>
    <source>
        <strain evidence="12 13">3CB1</strain>
    </source>
</reference>